<keyword evidence="6 7" id="KW-0472">Membrane</keyword>
<feature type="transmembrane region" description="Helical" evidence="7">
    <location>
        <begin position="60"/>
        <end position="84"/>
    </location>
</feature>
<feature type="transmembrane region" description="Helical" evidence="7">
    <location>
        <begin position="147"/>
        <end position="169"/>
    </location>
</feature>
<feature type="transmembrane region" description="Helical" evidence="7">
    <location>
        <begin position="181"/>
        <end position="199"/>
    </location>
</feature>
<name>A0A2A5JH67_RHOSG</name>
<reference evidence="9 10" key="1">
    <citation type="submission" date="2017-07" db="EMBL/GenBank/DDBJ databases">
        <title>Draft sequence of Rhodococcus enclensis 23b-28.</title>
        <authorList>
            <person name="Besaury L."/>
            <person name="Sancelme M."/>
            <person name="Amato P."/>
            <person name="Lallement A."/>
            <person name="Delort A.-M."/>
        </authorList>
    </citation>
    <scope>NUCLEOTIDE SEQUENCE [LARGE SCALE GENOMIC DNA]</scope>
    <source>
        <strain evidence="9 10">23b-28</strain>
    </source>
</reference>
<dbReference type="GO" id="GO:0005886">
    <property type="term" value="C:plasma membrane"/>
    <property type="evidence" value="ECO:0007669"/>
    <property type="project" value="UniProtKB-SubCell"/>
</dbReference>
<sequence>MTLALTSGILNPDTLLSTFGLIGLLGAVFIETGLLFGFFLPGDSLLFTAGVLVAQEQPFVPLWVLLVTIPIVAVVGDQCGYLVGRAAGPAVFDRPGAKRLGPDQLARAEAFFEKHGPRTVVLARFVPVIRTITPVMAGTSRMPYRTFLTYNVIGGLAWGVLVPVLGYMLGGIEFVRAHIEIILIAVVVVSILPIAVNYLRSLRVPTIQAEQIEIPE</sequence>
<evidence type="ECO:0000256" key="3">
    <source>
        <dbReference type="ARBA" id="ARBA00022475"/>
    </source>
</evidence>
<evidence type="ECO:0000256" key="2">
    <source>
        <dbReference type="ARBA" id="ARBA00010792"/>
    </source>
</evidence>
<comment type="subcellular location">
    <subcellularLocation>
        <location evidence="1 7">Cell membrane</location>
        <topology evidence="1 7">Multi-pass membrane protein</topology>
    </subcellularLocation>
</comment>
<dbReference type="AlphaFoldDB" id="A0A2A5JH67"/>
<dbReference type="EMBL" id="NOVD01000002">
    <property type="protein sequence ID" value="PCK28569.1"/>
    <property type="molecule type" value="Genomic_DNA"/>
</dbReference>
<comment type="similarity">
    <text evidence="2 7">Belongs to the DedA family.</text>
</comment>
<evidence type="ECO:0000256" key="6">
    <source>
        <dbReference type="ARBA" id="ARBA00023136"/>
    </source>
</evidence>
<evidence type="ECO:0000256" key="1">
    <source>
        <dbReference type="ARBA" id="ARBA00004651"/>
    </source>
</evidence>
<keyword evidence="4 7" id="KW-0812">Transmembrane</keyword>
<evidence type="ECO:0000313" key="10">
    <source>
        <dbReference type="Proteomes" id="UP000230886"/>
    </source>
</evidence>
<evidence type="ECO:0000256" key="7">
    <source>
        <dbReference type="RuleBase" id="RU367016"/>
    </source>
</evidence>
<evidence type="ECO:0000256" key="5">
    <source>
        <dbReference type="ARBA" id="ARBA00022989"/>
    </source>
</evidence>
<protein>
    <submittedName>
        <fullName evidence="9">DedA family protein</fullName>
    </submittedName>
</protein>
<feature type="domain" description="VTT" evidence="8">
    <location>
        <begin position="40"/>
        <end position="167"/>
    </location>
</feature>
<comment type="caution">
    <text evidence="9">The sequence shown here is derived from an EMBL/GenBank/DDBJ whole genome shotgun (WGS) entry which is preliminary data.</text>
</comment>
<dbReference type="PANTHER" id="PTHR30353:SF0">
    <property type="entry name" value="TRANSMEMBRANE PROTEIN"/>
    <property type="match status" value="1"/>
</dbReference>
<gene>
    <name evidence="9" type="ORF">CHR55_04435</name>
</gene>
<dbReference type="RefSeq" id="WP_054782115.1">
    <property type="nucleotide sequence ID" value="NZ_NOVD01000002.1"/>
</dbReference>
<evidence type="ECO:0000256" key="4">
    <source>
        <dbReference type="ARBA" id="ARBA00022692"/>
    </source>
</evidence>
<feature type="transmembrane region" description="Helical" evidence="7">
    <location>
        <begin position="21"/>
        <end position="40"/>
    </location>
</feature>
<evidence type="ECO:0000313" key="9">
    <source>
        <dbReference type="EMBL" id="PCK28569.1"/>
    </source>
</evidence>
<dbReference type="InterPro" id="IPR032818">
    <property type="entry name" value="DedA-like"/>
</dbReference>
<accession>A0A2A5JH67</accession>
<evidence type="ECO:0000259" key="8">
    <source>
        <dbReference type="Pfam" id="PF09335"/>
    </source>
</evidence>
<organism evidence="9 10">
    <name type="scientific">Rhodococcus qingshengii</name>
    <dbReference type="NCBI Taxonomy" id="334542"/>
    <lineage>
        <taxon>Bacteria</taxon>
        <taxon>Bacillati</taxon>
        <taxon>Actinomycetota</taxon>
        <taxon>Actinomycetes</taxon>
        <taxon>Mycobacteriales</taxon>
        <taxon>Nocardiaceae</taxon>
        <taxon>Rhodococcus</taxon>
        <taxon>Rhodococcus erythropolis group</taxon>
    </lineage>
</organism>
<dbReference type="InterPro" id="IPR032816">
    <property type="entry name" value="VTT_dom"/>
</dbReference>
<dbReference type="Pfam" id="PF09335">
    <property type="entry name" value="VTT_dom"/>
    <property type="match status" value="1"/>
</dbReference>
<dbReference type="PANTHER" id="PTHR30353">
    <property type="entry name" value="INNER MEMBRANE PROTEIN DEDA-RELATED"/>
    <property type="match status" value="1"/>
</dbReference>
<proteinExistence type="inferred from homology"/>
<keyword evidence="5 7" id="KW-1133">Transmembrane helix</keyword>
<dbReference type="Proteomes" id="UP000230886">
    <property type="component" value="Unassembled WGS sequence"/>
</dbReference>
<keyword evidence="3 7" id="KW-1003">Cell membrane</keyword>